<name>A0A9N9RPG6_9DIPT</name>
<dbReference type="InterPro" id="IPR000219">
    <property type="entry name" value="DH_dom"/>
</dbReference>
<feature type="region of interest" description="Disordered" evidence="3">
    <location>
        <begin position="278"/>
        <end position="325"/>
    </location>
</feature>
<gene>
    <name evidence="9" type="ORF">CHIRRI_LOCUS3835</name>
</gene>
<dbReference type="CDD" id="cd01230">
    <property type="entry name" value="PH1_Tiam1_2"/>
    <property type="match status" value="1"/>
</dbReference>
<dbReference type="Gene3D" id="6.10.140.680">
    <property type="match status" value="1"/>
</dbReference>
<dbReference type="CDD" id="cd00160">
    <property type="entry name" value="RhoGEF"/>
    <property type="match status" value="1"/>
</dbReference>
<evidence type="ECO:0000256" key="1">
    <source>
        <dbReference type="ARBA" id="ARBA00022658"/>
    </source>
</evidence>
<feature type="compositionally biased region" description="Basic and acidic residues" evidence="3">
    <location>
        <begin position="1294"/>
        <end position="1308"/>
    </location>
</feature>
<feature type="compositionally biased region" description="Polar residues" evidence="3">
    <location>
        <begin position="2958"/>
        <end position="2970"/>
    </location>
</feature>
<dbReference type="PROSITE" id="PS50898">
    <property type="entry name" value="RBD"/>
    <property type="match status" value="1"/>
</dbReference>
<dbReference type="InterPro" id="IPR040655">
    <property type="entry name" value="TIAM1_CC-Ex"/>
</dbReference>
<feature type="region of interest" description="Disordered" evidence="3">
    <location>
        <begin position="949"/>
        <end position="1019"/>
    </location>
</feature>
<feature type="compositionally biased region" description="Basic residues" evidence="3">
    <location>
        <begin position="1068"/>
        <end position="1078"/>
    </location>
</feature>
<dbReference type="PROSITE" id="PS50010">
    <property type="entry name" value="DH_2"/>
    <property type="match status" value="1"/>
</dbReference>
<feature type="compositionally biased region" description="Basic residues" evidence="3">
    <location>
        <begin position="1246"/>
        <end position="1257"/>
    </location>
</feature>
<evidence type="ECO:0000259" key="8">
    <source>
        <dbReference type="PROSITE" id="PS50898"/>
    </source>
</evidence>
<evidence type="ECO:0008006" key="11">
    <source>
        <dbReference type="Google" id="ProtNLM"/>
    </source>
</evidence>
<feature type="compositionally biased region" description="Polar residues" evidence="3">
    <location>
        <begin position="2977"/>
        <end position="2986"/>
    </location>
</feature>
<feature type="compositionally biased region" description="Polar residues" evidence="3">
    <location>
        <begin position="501"/>
        <end position="515"/>
    </location>
</feature>
<reference evidence="9" key="1">
    <citation type="submission" date="2022-01" db="EMBL/GenBank/DDBJ databases">
        <authorList>
            <person name="King R."/>
        </authorList>
    </citation>
    <scope>NUCLEOTIDE SEQUENCE</scope>
</reference>
<feature type="compositionally biased region" description="Basic residues" evidence="3">
    <location>
        <begin position="3468"/>
        <end position="3478"/>
    </location>
</feature>
<feature type="region of interest" description="Disordered" evidence="3">
    <location>
        <begin position="147"/>
        <end position="257"/>
    </location>
</feature>
<feature type="compositionally biased region" description="Basic and acidic residues" evidence="3">
    <location>
        <begin position="3502"/>
        <end position="3511"/>
    </location>
</feature>
<feature type="compositionally biased region" description="Polar residues" evidence="3">
    <location>
        <begin position="3084"/>
        <end position="3101"/>
    </location>
</feature>
<dbReference type="SMART" id="SM00233">
    <property type="entry name" value="PH"/>
    <property type="match status" value="2"/>
</dbReference>
<dbReference type="PANTHER" id="PTHR46001:SF3">
    <property type="entry name" value="PROTEIN STILL LIFE, ISOFORM SIF TYPE 1"/>
    <property type="match status" value="1"/>
</dbReference>
<evidence type="ECO:0000259" key="6">
    <source>
        <dbReference type="PROSITE" id="PS50106"/>
    </source>
</evidence>
<keyword evidence="10" id="KW-1185">Reference proteome</keyword>
<feature type="region of interest" description="Disordered" evidence="3">
    <location>
        <begin position="3423"/>
        <end position="3511"/>
    </location>
</feature>
<dbReference type="InterPro" id="IPR000697">
    <property type="entry name" value="WH1/EVH1_dom"/>
</dbReference>
<feature type="compositionally biased region" description="Low complexity" evidence="3">
    <location>
        <begin position="2919"/>
        <end position="2934"/>
    </location>
</feature>
<feature type="compositionally biased region" description="Polar residues" evidence="3">
    <location>
        <begin position="670"/>
        <end position="680"/>
    </location>
</feature>
<dbReference type="Gene3D" id="2.30.42.10">
    <property type="match status" value="1"/>
</dbReference>
<feature type="compositionally biased region" description="Polar residues" evidence="3">
    <location>
        <begin position="202"/>
        <end position="213"/>
    </location>
</feature>
<feature type="compositionally biased region" description="Polar residues" evidence="3">
    <location>
        <begin position="968"/>
        <end position="981"/>
    </location>
</feature>
<dbReference type="PROSITE" id="PS50106">
    <property type="entry name" value="PDZ"/>
    <property type="match status" value="1"/>
</dbReference>
<evidence type="ECO:0000259" key="4">
    <source>
        <dbReference type="PROSITE" id="PS50003"/>
    </source>
</evidence>
<organism evidence="9 10">
    <name type="scientific">Chironomus riparius</name>
    <dbReference type="NCBI Taxonomy" id="315576"/>
    <lineage>
        <taxon>Eukaryota</taxon>
        <taxon>Metazoa</taxon>
        <taxon>Ecdysozoa</taxon>
        <taxon>Arthropoda</taxon>
        <taxon>Hexapoda</taxon>
        <taxon>Insecta</taxon>
        <taxon>Pterygota</taxon>
        <taxon>Neoptera</taxon>
        <taxon>Endopterygota</taxon>
        <taxon>Diptera</taxon>
        <taxon>Nematocera</taxon>
        <taxon>Chironomoidea</taxon>
        <taxon>Chironomidae</taxon>
        <taxon>Chironominae</taxon>
        <taxon>Chironomus</taxon>
    </lineage>
</organism>
<dbReference type="GO" id="GO:0005085">
    <property type="term" value="F:guanyl-nucleotide exchange factor activity"/>
    <property type="evidence" value="ECO:0007669"/>
    <property type="project" value="UniProtKB-KW"/>
</dbReference>
<feature type="compositionally biased region" description="Basic and acidic residues" evidence="3">
    <location>
        <begin position="283"/>
        <end position="295"/>
    </location>
</feature>
<feature type="compositionally biased region" description="Basic residues" evidence="3">
    <location>
        <begin position="1309"/>
        <end position="1320"/>
    </location>
</feature>
<dbReference type="SMART" id="SM00228">
    <property type="entry name" value="PDZ"/>
    <property type="match status" value="1"/>
</dbReference>
<feature type="region of interest" description="Disordered" evidence="3">
    <location>
        <begin position="2379"/>
        <end position="2402"/>
    </location>
</feature>
<feature type="region of interest" description="Disordered" evidence="3">
    <location>
        <begin position="841"/>
        <end position="861"/>
    </location>
</feature>
<feature type="compositionally biased region" description="Polar residues" evidence="3">
    <location>
        <begin position="2786"/>
        <end position="2821"/>
    </location>
</feature>
<feature type="region of interest" description="Disordered" evidence="3">
    <location>
        <begin position="395"/>
        <end position="515"/>
    </location>
</feature>
<dbReference type="SUPFAM" id="SSF50156">
    <property type="entry name" value="PDZ domain-like"/>
    <property type="match status" value="1"/>
</dbReference>
<feature type="region of interest" description="Disordered" evidence="3">
    <location>
        <begin position="1227"/>
        <end position="1269"/>
    </location>
</feature>
<feature type="compositionally biased region" description="Polar residues" evidence="3">
    <location>
        <begin position="3436"/>
        <end position="3447"/>
    </location>
</feature>
<evidence type="ECO:0000256" key="3">
    <source>
        <dbReference type="SAM" id="MobiDB-lite"/>
    </source>
</evidence>
<dbReference type="SUPFAM" id="SSF48065">
    <property type="entry name" value="DBL homology domain (DH-domain)"/>
    <property type="match status" value="1"/>
</dbReference>
<feature type="domain" description="PH" evidence="4">
    <location>
        <begin position="1812"/>
        <end position="1925"/>
    </location>
</feature>
<feature type="compositionally biased region" description="Basic and acidic residues" evidence="3">
    <location>
        <begin position="2888"/>
        <end position="2898"/>
    </location>
</feature>
<dbReference type="SUPFAM" id="SSF50729">
    <property type="entry name" value="PH domain-like"/>
    <property type="match status" value="3"/>
</dbReference>
<dbReference type="Pfam" id="PF02196">
    <property type="entry name" value="RBD"/>
    <property type="match status" value="1"/>
</dbReference>
<keyword evidence="1" id="KW-0344">Guanine-nucleotide releasing factor</keyword>
<dbReference type="InterPro" id="IPR003116">
    <property type="entry name" value="RBD_dom"/>
</dbReference>
<feature type="region of interest" description="Disordered" evidence="3">
    <location>
        <begin position="3023"/>
        <end position="3256"/>
    </location>
</feature>
<dbReference type="CDD" id="cd00136">
    <property type="entry name" value="PDZ_canonical"/>
    <property type="match status" value="1"/>
</dbReference>
<dbReference type="Pfam" id="PF00169">
    <property type="entry name" value="PH"/>
    <property type="match status" value="1"/>
</dbReference>
<feature type="region of interest" description="Disordered" evidence="3">
    <location>
        <begin position="2786"/>
        <end position="2845"/>
    </location>
</feature>
<protein>
    <recommendedName>
        <fullName evidence="11">PH domain-containing protein</fullName>
    </recommendedName>
</protein>
<dbReference type="GO" id="GO:0007264">
    <property type="term" value="P:small GTPase-mediated signal transduction"/>
    <property type="evidence" value="ECO:0007669"/>
    <property type="project" value="InterPro"/>
</dbReference>
<feature type="compositionally biased region" description="Basic and acidic residues" evidence="3">
    <location>
        <begin position="3362"/>
        <end position="3380"/>
    </location>
</feature>
<feature type="domain" description="WH1" evidence="7">
    <location>
        <begin position="26"/>
        <end position="130"/>
    </location>
</feature>
<accession>A0A9N9RPG6</accession>
<evidence type="ECO:0000313" key="9">
    <source>
        <dbReference type="EMBL" id="CAG9800897.1"/>
    </source>
</evidence>
<dbReference type="FunFam" id="2.30.29.30:FF:000337">
    <property type="entry name" value="Protein still life, isoform SIF type"/>
    <property type="match status" value="1"/>
</dbReference>
<evidence type="ECO:0000259" key="7">
    <source>
        <dbReference type="PROSITE" id="PS50229"/>
    </source>
</evidence>
<keyword evidence="2" id="KW-0677">Repeat</keyword>
<feature type="compositionally biased region" description="Basic and acidic residues" evidence="3">
    <location>
        <begin position="3231"/>
        <end position="3241"/>
    </location>
</feature>
<dbReference type="InterPro" id="IPR043537">
    <property type="entry name" value="Tiam1/Tiam2/Sif"/>
</dbReference>
<dbReference type="InterPro" id="IPR011993">
    <property type="entry name" value="PH-like_dom_sf"/>
</dbReference>
<feature type="compositionally biased region" description="Polar residues" evidence="3">
    <location>
        <begin position="296"/>
        <end position="322"/>
    </location>
</feature>
<feature type="compositionally biased region" description="Basic and acidic residues" evidence="3">
    <location>
        <begin position="3151"/>
        <end position="3165"/>
    </location>
</feature>
<feature type="compositionally biased region" description="Low complexity" evidence="3">
    <location>
        <begin position="2067"/>
        <end position="2084"/>
    </location>
</feature>
<feature type="compositionally biased region" description="Polar residues" evidence="3">
    <location>
        <begin position="2829"/>
        <end position="2838"/>
    </location>
</feature>
<dbReference type="SMART" id="SM00455">
    <property type="entry name" value="RBD"/>
    <property type="match status" value="1"/>
</dbReference>
<feature type="compositionally biased region" description="Polar residues" evidence="3">
    <location>
        <begin position="466"/>
        <end position="481"/>
    </location>
</feature>
<proteinExistence type="predicted"/>
<feature type="compositionally biased region" description="Polar residues" evidence="3">
    <location>
        <begin position="1035"/>
        <end position="1065"/>
    </location>
</feature>
<feature type="compositionally biased region" description="Polar residues" evidence="3">
    <location>
        <begin position="1227"/>
        <end position="1238"/>
    </location>
</feature>
<feature type="region of interest" description="Disordered" evidence="3">
    <location>
        <begin position="2867"/>
        <end position="2934"/>
    </location>
</feature>
<feature type="compositionally biased region" description="Basic and acidic residues" evidence="3">
    <location>
        <begin position="682"/>
        <end position="691"/>
    </location>
</feature>
<dbReference type="EMBL" id="OU895877">
    <property type="protein sequence ID" value="CAG9800897.1"/>
    <property type="molecule type" value="Genomic_DNA"/>
</dbReference>
<feature type="compositionally biased region" description="Low complexity" evidence="3">
    <location>
        <begin position="842"/>
        <end position="860"/>
    </location>
</feature>
<dbReference type="OrthoDB" id="8059989at2759"/>
<dbReference type="InterPro" id="IPR036034">
    <property type="entry name" value="PDZ_sf"/>
</dbReference>
<dbReference type="Gene3D" id="1.20.900.10">
    <property type="entry name" value="Dbl homology (DH) domain"/>
    <property type="match status" value="1"/>
</dbReference>
<feature type="region of interest" description="Disordered" evidence="3">
    <location>
        <begin position="1385"/>
        <end position="1424"/>
    </location>
</feature>
<feature type="compositionally biased region" description="Basic and acidic residues" evidence="3">
    <location>
        <begin position="214"/>
        <end position="223"/>
    </location>
</feature>
<dbReference type="Pfam" id="PF18385">
    <property type="entry name" value="Tiam_CC_Ex"/>
    <property type="match status" value="1"/>
</dbReference>
<feature type="compositionally biased region" description="Low complexity" evidence="3">
    <location>
        <begin position="3455"/>
        <end position="3467"/>
    </location>
</feature>
<dbReference type="InterPro" id="IPR001849">
    <property type="entry name" value="PH_domain"/>
</dbReference>
<evidence type="ECO:0000259" key="5">
    <source>
        <dbReference type="PROSITE" id="PS50010"/>
    </source>
</evidence>
<feature type="region of interest" description="Disordered" evidence="3">
    <location>
        <begin position="3357"/>
        <end position="3380"/>
    </location>
</feature>
<sequence length="3511" mass="396410">MGNKLSCSCAPLMRKGYRYEDSPWQTSRRRDGHLLRLWAEVFHVAASGAGQVKWQQVSEDLVPVNITCIQDSPECVFHITAYNSTRIGQASECFVYWKDPMTNDTWGLNFTSPIDAKQFRECCIKSKRQSDVFQSPSFKFSRKASSSYSLKLDPPGKGKVKPKRKPLSTPASPSRVGREPQCTCMTAEQYARLKAQDPRYRGSSTLPRPTTKATDTEMLRSDKPVTTASTTSLYDNVTSSNQGQGQDTLQRQKSDTSTMTNICTASVGTQQNHVGLQISQDDASDKQTQREETSKSEGTQAGGTLQNQKNAVKTSISTGTGTRTKDYNENIMHEHQITSSKRSKSKSTEDMNVDAGTLKKMLKPLHGNESPVTSPEMGRRRYNYYNASTNTAPHGHQHIIHNSHFNNNSMSRQSSQSSRFSGSRSSHEIGRGGYQPPRGLYLELEKERCGLEGSPPSDNVMFDNQCYATTPSSSNGNSDQDQPGYGPPQGRSGRHSHHPHQQQTNVTPTPGSPTSRLLLEYEMHLRNTLAKGMDAESYSLHTFEALLSQSMENLGSSSSAKSSTLPLPHRLNVEHSYIPKERERDGYYSDRNELMRERERERGYLSDHNSSYSNSRCASCIGESARAQWFRHSDGWRSGSSTLGSGTNLISQSTTGHRRSPWDSLPSLKQDGSLNDSGYKSNRADSFEQRGVFDRQDSLRSDYLSDRETRYGIVQQASIDSTDSRLCYLTSSEHSLILASALQNTAQTASTASSNNNSESNDKNNSLTLDCCCVLVQITPVATGKGSQPATVGDGTKKHGDGISGSKANGTAPICRCSSAVTNHISSRNDNVIVGASSSNISQTGANANATTSTPSTSKSVMMTGQSIGAKSRSGSLDHLLFITEQLAQHTQQRQENRHTGRREITADDLFNYLKDINGDLKFVDKKRLAQLLLQNTEEMVAQQHQMNQQQQQQSVTGTIRKHAPVSRQESGATSEKQIQFANHVGPTPPSTVTVDVPTKGILNTRGKSGTKFGSGNKVEVIDTQQQKEFNNEWINRSQFQRASSRSVEVSSTLPRQDQPEPSTLSSSKKHHKHHQRHFSGPEDLEALKKDISHWLERLPYKKDAALLDLIDTAARLKHEQHQFSTATGGTKTKTLIKNEFADIIRPPLPQKQRAQLSTQTSHSTGMQQPPPLPMKQFQRQKSADDLRVLKNNILEWLTKQQIMNQQRLHQHQQLQQQMVPLKSAIVESSKTSESKSQVAPPPLPRKTHQKLHKRHSLGPSEDSSEFHDIPPDWIQIPIEKLNKMREVQKSCAEISRKGSGKEKSLERTHHRSIERKLRHSASEVVQSNVDRNQKHLQQPQTQQIQYQLIQHTQQMPMQITPQQNQLQQKQPQYQIIQRYREPSVKSIKHHSHDHHERPSKRDKPRHHRQTQRSATTSNMLPGKQISSSIAATCSSSHHSGSDLKPIYQSTTSLVRCDDPMCPLLPICTDPNCYLNANSHYDTPRRASLPLRSNEMLQTSDICTDPRCCETLPVCTDPRCCGSTIARSKSKAIGVSAQHKFKSNSLPRCVESTRRTDLFSPGLSKDESYSSLPKSATLSSATAQASAHHHDKSTTTTITTINNTTTNVHSHSKSKHHRNGNNKLMKSASAASLNSRRRRHKTVHFGENLLREVCQNRQLIKPLTDQPSNNSTLQPNIQMLYNFVEGVLSAWVDEEDDDNIKSGPDSEPERGAMLKPMHRCNRARLQTIRRVVNEAAALKGTLKLGNSRYRHRHWRGTAKDCNERFLRKISDDDRMSLTTAISDEDDGESIMASPYKAKATGTAAASFNCTGAVRKAGFLSVKKWLLRKKHQIELARKRGWKGYWVCLKGTTLLFYPCDSREGRSVEAAPKHLIIVDGAIMQPIPEHPKRDYIFCLSTAFGDAYLFQAPCQVELENWVNSIHSACAAAFARHRGKTGTLHLLQEEIFRLDKAIESDHKLKHMADLQSSVVTDQDTRVQITQQIITWEENLERLHCEQFRLRCYMASLQCGELPNPKSLLTHVSRPTKNTLNKLGVFTVSSFHAFICARSPSLLNNLLAGRGATKRRPPLLSRSNSGSSRRSMQMSSRDDSEKSYNVPLPDNSYVTVYLRDSMTVEEFLASACVRKNLNPMEHFVRVKKRREMEDHNYFVPHRNDLIETYLHTHEIVEVCAKILYQVELQRSTLEQMWGFSVEAELIENADRQDELCCYVSRVEDKSVALQNGIIKGDEIIVINGAIVSDLDMMYLESVLQEEQALCMMMRSSRVEPPDLAGILRSTDDIIESLVCPPPPSDAVMSEEMISGLIVPAPSWSKHSHANLTKFLPNNSNFLLITERPGMEHHDSVTSDQQLIAESGRQKAQSRTSSFEIENLLKTAEQVTTYCRSPQETRKSSPTGSVTSSASNAVLTPSRQLTDAEKLRKVILELVDTERAYVKHLNNLLEYYLEPLKRETFLSNAEITALFGNIQEIVTFQRQFLQNLEEALEIEPDFHKFEHSSHFRNVLFAIGSAFLYYVNHFKLYSSFCASHSKAQKVLHPNEGNQALQEFLLSKNPKQEHSSTLESYLIKPIQRILKYPLLLQQLKNLTDPYADEHQHLIEALKGMEKVAEHINEMQRIHEEYGAIFDHLFRQHQKSCKQPIDLSPGDLLYYGGVEWLNISDFLGKIKKGLELHAMCFVFKSAVVFLCKERLRQKKKLMGVSNKNAPNEVEIIRYQVLIPVTEVQVRASSAKDMDSHFLWELIHLRSQLQRRSEKVYVLSNSTADFRNAFLKTIRQIIRESVRNMSIPIKERGSISSVSSAGQPHFSGNSQTLERPKQTSNLQQGSQTLGKPKKKNNNNQRHSSGNIDYDNLHGSSQEQEYCIEQDEAPPVFRIRSKTVGDDGPPPVPKRTTSELTTEKDPGVKSEGEDESLMAHRSKSLGRTPNHLTLSTTSTLSVGSTGSQARLIQSSHAPSHYQPILMKDLGKTSSTDSGESISFHTEKSSDSTSGVDVNDDNYQLTDEIVDKQLDDLKRECLSYETRDVAKFMEKLKTQSESIDGGDGSQDEKKADIVMLEKKSTRRESESRKEMEMIAKQKELKSESLEKRKGSESTNHVQVRSQRKSSPSPTTRKPKTIDMDTLSPKPQDVDISQVQIIKIKSPGGSRKSSRETSRNNSIERSPSKERQQQTLKKPEGGILKKPSPKFGKASEYKLSNSLRPDSFISPFSSFESKSDKLSPSSEILPAICSQKDTQKRASFSDYERDPQDYHHQAMKSRSLEGSLEHLKSALKHQSSYEQYASSPIHAGNDSHKYYSLSAQHSIESNRSPVRYCSPIPPQYYNEPFYEYPRQKAQKRESRSLERPDFSRQSSSEYERYYEEPPYPQHYTQAQKNQHEQEQQQRHRRHSVYEHRSIPYHYYSMSPDDYLMPSSASHYEQPSACVDCYYQTYRKPSHSHYNIQQPPPLPQRNSLTSQQQHNQQLPPPIQSKSPQSQSQSRQRQSRSRKKLSRRMSSNYFNKSFDDDDTQNASTGKQSHDNEEIRV</sequence>
<dbReference type="InterPro" id="IPR035899">
    <property type="entry name" value="DBL_dom_sf"/>
</dbReference>
<dbReference type="Pfam" id="PF00621">
    <property type="entry name" value="RhoGEF"/>
    <property type="match status" value="1"/>
</dbReference>
<dbReference type="PANTHER" id="PTHR46001">
    <property type="entry name" value="TIAM (MAMMALIAN TUMOR INVASION AND METASTASIS FACTOR) HOMOLOG"/>
    <property type="match status" value="1"/>
</dbReference>
<feature type="region of interest" description="Disordered" evidence="3">
    <location>
        <begin position="2063"/>
        <end position="2094"/>
    </location>
</feature>
<feature type="compositionally biased region" description="Polar residues" evidence="3">
    <location>
        <begin position="3183"/>
        <end position="3211"/>
    </location>
</feature>
<dbReference type="Gene3D" id="2.30.29.30">
    <property type="entry name" value="Pleckstrin-homology domain (PH domain)/Phosphotyrosine-binding domain (PTB)"/>
    <property type="match status" value="3"/>
</dbReference>
<feature type="compositionally biased region" description="Basic and acidic residues" evidence="3">
    <location>
        <begin position="3323"/>
        <end position="3335"/>
    </location>
</feature>
<feature type="region of interest" description="Disordered" evidence="3">
    <location>
        <begin position="2954"/>
        <end position="2986"/>
    </location>
</feature>
<feature type="domain" description="RBD" evidence="8">
    <location>
        <begin position="2091"/>
        <end position="2158"/>
    </location>
</feature>
<feature type="compositionally biased region" description="Basic and acidic residues" evidence="3">
    <location>
        <begin position="3036"/>
        <end position="3081"/>
    </location>
</feature>
<dbReference type="FunFam" id="2.30.29.30:FF:000065">
    <property type="entry name" value="T cell lymphoma invasion and metastasis 1"/>
    <property type="match status" value="1"/>
</dbReference>
<evidence type="ECO:0000256" key="2">
    <source>
        <dbReference type="ARBA" id="ARBA00022737"/>
    </source>
</evidence>
<dbReference type="CDD" id="cd01255">
    <property type="entry name" value="PH2_Tiam1_2"/>
    <property type="match status" value="1"/>
</dbReference>
<feature type="region of interest" description="Disordered" evidence="3">
    <location>
        <begin position="784"/>
        <end position="805"/>
    </location>
</feature>
<dbReference type="InterPro" id="IPR001478">
    <property type="entry name" value="PDZ"/>
</dbReference>
<feature type="compositionally biased region" description="Low complexity" evidence="3">
    <location>
        <begin position="2388"/>
        <end position="2399"/>
    </location>
</feature>
<dbReference type="PROSITE" id="PS50229">
    <property type="entry name" value="WH1"/>
    <property type="match status" value="1"/>
</dbReference>
<feature type="region of interest" description="Disordered" evidence="3">
    <location>
        <begin position="1035"/>
        <end position="1084"/>
    </location>
</feature>
<feature type="compositionally biased region" description="Low complexity" evidence="3">
    <location>
        <begin position="637"/>
        <end position="646"/>
    </location>
</feature>
<feature type="domain" description="DH" evidence="5">
    <location>
        <begin position="2414"/>
        <end position="2608"/>
    </location>
</feature>
<feature type="compositionally biased region" description="Low complexity" evidence="3">
    <location>
        <begin position="402"/>
        <end position="424"/>
    </location>
</feature>
<feature type="domain" description="PDZ" evidence="6">
    <location>
        <begin position="2174"/>
        <end position="2250"/>
    </location>
</feature>
<dbReference type="SMART" id="SM00461">
    <property type="entry name" value="WH1"/>
    <property type="match status" value="1"/>
</dbReference>
<feature type="region of interest" description="Disordered" evidence="3">
    <location>
        <begin position="1294"/>
        <end position="1327"/>
    </location>
</feature>
<dbReference type="Pfam" id="PF23014">
    <property type="entry name" value="PH_Tiam1"/>
    <property type="match status" value="1"/>
</dbReference>
<feature type="region of interest" description="Disordered" evidence="3">
    <location>
        <begin position="637"/>
        <end position="691"/>
    </location>
</feature>
<dbReference type="Proteomes" id="UP001153620">
    <property type="component" value="Chromosome 1"/>
</dbReference>
<dbReference type="SMART" id="SM00325">
    <property type="entry name" value="RhoGEF"/>
    <property type="match status" value="1"/>
</dbReference>
<feature type="compositionally biased region" description="Polar residues" evidence="3">
    <location>
        <begin position="224"/>
        <end position="257"/>
    </location>
</feature>
<reference evidence="9" key="2">
    <citation type="submission" date="2022-10" db="EMBL/GenBank/DDBJ databases">
        <authorList>
            <consortium name="ENA_rothamsted_submissions"/>
            <consortium name="culmorum"/>
            <person name="King R."/>
        </authorList>
    </citation>
    <scope>NUCLEOTIDE SEQUENCE</scope>
</reference>
<feature type="region of interest" description="Disordered" evidence="3">
    <location>
        <begin position="3320"/>
        <end position="3344"/>
    </location>
</feature>
<evidence type="ECO:0000313" key="10">
    <source>
        <dbReference type="Proteomes" id="UP001153620"/>
    </source>
</evidence>
<dbReference type="InterPro" id="IPR055230">
    <property type="entry name" value="PH_Tiam1/2"/>
</dbReference>
<dbReference type="InterPro" id="IPR001331">
    <property type="entry name" value="GDS_CDC24_CS"/>
</dbReference>
<dbReference type="PROSITE" id="PS00741">
    <property type="entry name" value="DH_1"/>
    <property type="match status" value="1"/>
</dbReference>
<dbReference type="PROSITE" id="PS50003">
    <property type="entry name" value="PH_DOMAIN"/>
    <property type="match status" value="1"/>
</dbReference>